<dbReference type="EMBL" id="SMMG02000005">
    <property type="protein sequence ID" value="KAA3473388.1"/>
    <property type="molecule type" value="Genomic_DNA"/>
</dbReference>
<dbReference type="AlphaFoldDB" id="A0A5B6VWS8"/>
<comment type="caution">
    <text evidence="1">The sequence shown here is derived from an EMBL/GenBank/DDBJ whole genome shotgun (WGS) entry which is preliminary data.</text>
</comment>
<evidence type="ECO:0000313" key="1">
    <source>
        <dbReference type="EMBL" id="KAA3473388.1"/>
    </source>
</evidence>
<protein>
    <submittedName>
        <fullName evidence="1">RVT_1 domain-containing protein</fullName>
    </submittedName>
</protein>
<keyword evidence="2" id="KW-1185">Reference proteome</keyword>
<evidence type="ECO:0000313" key="2">
    <source>
        <dbReference type="Proteomes" id="UP000325315"/>
    </source>
</evidence>
<dbReference type="InterPro" id="IPR043502">
    <property type="entry name" value="DNA/RNA_pol_sf"/>
</dbReference>
<dbReference type="OrthoDB" id="1928766at2759"/>
<gene>
    <name evidence="1" type="ORF">EPI10_023767</name>
</gene>
<dbReference type="SUPFAM" id="SSF56672">
    <property type="entry name" value="DNA/RNA polymerases"/>
    <property type="match status" value="1"/>
</dbReference>
<dbReference type="InterPro" id="IPR053134">
    <property type="entry name" value="RNA-dir_DNA_polymerase"/>
</dbReference>
<accession>A0A5B6VWS8</accession>
<dbReference type="PANTHER" id="PTHR24559:SF431">
    <property type="entry name" value="RNA-DIRECTED DNA POLYMERASE HOMOLOG"/>
    <property type="match status" value="1"/>
</dbReference>
<dbReference type="Proteomes" id="UP000325315">
    <property type="component" value="Unassembled WGS sequence"/>
</dbReference>
<dbReference type="PANTHER" id="PTHR24559">
    <property type="entry name" value="TRANSPOSON TY3-I GAG-POL POLYPROTEIN"/>
    <property type="match status" value="1"/>
</dbReference>
<organism evidence="1 2">
    <name type="scientific">Gossypium australe</name>
    <dbReference type="NCBI Taxonomy" id="47621"/>
    <lineage>
        <taxon>Eukaryota</taxon>
        <taxon>Viridiplantae</taxon>
        <taxon>Streptophyta</taxon>
        <taxon>Embryophyta</taxon>
        <taxon>Tracheophyta</taxon>
        <taxon>Spermatophyta</taxon>
        <taxon>Magnoliopsida</taxon>
        <taxon>eudicotyledons</taxon>
        <taxon>Gunneridae</taxon>
        <taxon>Pentapetalae</taxon>
        <taxon>rosids</taxon>
        <taxon>malvids</taxon>
        <taxon>Malvales</taxon>
        <taxon>Malvaceae</taxon>
        <taxon>Malvoideae</taxon>
        <taxon>Gossypium</taxon>
    </lineage>
</organism>
<proteinExistence type="predicted"/>
<sequence>MNHPIEVKGSITLPITLGMANRPVAYNSTFGRLIMRMVRIVVAIVYMKNKFLTITRVGYLRSDQCTMRQYHMLFVKLVRELVVEGQNTQEAELANQILDLDNLYVKDKHGNEKIEATEYTETLQLFCNNEESVVFEKKLEHFCLVHSRHAGYRPQVIVHELNVLPKAKPVKQKRRKFVPQVVEALIQEVAKLLLVRFIRKVEYPNWVSNVVMVKKMNSKWRMCINFTNFNKACLKDSFPLPLID</sequence>
<dbReference type="Gene3D" id="3.10.10.10">
    <property type="entry name" value="HIV Type 1 Reverse Transcriptase, subunit A, domain 1"/>
    <property type="match status" value="1"/>
</dbReference>
<reference evidence="1" key="1">
    <citation type="submission" date="2019-08" db="EMBL/GenBank/DDBJ databases">
        <authorList>
            <person name="Liu F."/>
        </authorList>
    </citation>
    <scope>NUCLEOTIDE SEQUENCE [LARGE SCALE GENOMIC DNA]</scope>
    <source>
        <strain evidence="1">PA1801</strain>
        <tissue evidence="1">Leaf</tissue>
    </source>
</reference>
<name>A0A5B6VWS8_9ROSI</name>